<dbReference type="Pfam" id="PF00909">
    <property type="entry name" value="Ammonium_transp"/>
    <property type="match status" value="1"/>
</dbReference>
<dbReference type="SUPFAM" id="SSF111352">
    <property type="entry name" value="Ammonium transporter"/>
    <property type="match status" value="1"/>
</dbReference>
<comment type="caution">
    <text evidence="8">Lacks conserved residue(s) required for the propagation of feature annotation.</text>
</comment>
<evidence type="ECO:0000256" key="3">
    <source>
        <dbReference type="ARBA" id="ARBA00022448"/>
    </source>
</evidence>
<feature type="transmembrane region" description="Helical" evidence="8">
    <location>
        <begin position="256"/>
        <end position="277"/>
    </location>
</feature>
<evidence type="ECO:0000256" key="2">
    <source>
        <dbReference type="ARBA" id="ARBA00005887"/>
    </source>
</evidence>
<dbReference type="PRINTS" id="PR00342">
    <property type="entry name" value="RHESUSRHD"/>
</dbReference>
<keyword evidence="12" id="KW-1185">Reference proteome</keyword>
<dbReference type="HOGENOM" id="CLU_000445_33_4_1"/>
<accession>A0A0C3H6L8</accession>
<dbReference type="GO" id="GO:0008519">
    <property type="term" value="F:ammonium channel activity"/>
    <property type="evidence" value="ECO:0007669"/>
    <property type="project" value="InterPro"/>
</dbReference>
<reference evidence="12" key="2">
    <citation type="submission" date="2015-01" db="EMBL/GenBank/DDBJ databases">
        <title>Evolutionary Origins and Diversification of the Mycorrhizal Mutualists.</title>
        <authorList>
            <consortium name="DOE Joint Genome Institute"/>
            <consortium name="Mycorrhizal Genomics Consortium"/>
            <person name="Kohler A."/>
            <person name="Kuo A."/>
            <person name="Nagy L.G."/>
            <person name="Floudas D."/>
            <person name="Copeland A."/>
            <person name="Barry K.W."/>
            <person name="Cichocki N."/>
            <person name="Veneault-Fourrey C."/>
            <person name="LaButti K."/>
            <person name="Lindquist E.A."/>
            <person name="Lipzen A."/>
            <person name="Lundell T."/>
            <person name="Morin E."/>
            <person name="Murat C."/>
            <person name="Riley R."/>
            <person name="Ohm R."/>
            <person name="Sun H."/>
            <person name="Tunlid A."/>
            <person name="Henrissat B."/>
            <person name="Grigoriev I.V."/>
            <person name="Hibbett D.S."/>
            <person name="Martin F."/>
        </authorList>
    </citation>
    <scope>NUCLEOTIDE SEQUENCE [LARGE SCALE GENOMIC DNA]</scope>
    <source>
        <strain evidence="12">Zn</strain>
    </source>
</reference>
<dbReference type="InterPro" id="IPR029020">
    <property type="entry name" value="Ammonium/urea_transptr"/>
</dbReference>
<dbReference type="STRING" id="913774.A0A0C3H6L8"/>
<comment type="similarity">
    <text evidence="2 8">Belongs to the ammonia transporter channel (TC 1.A.11.2) family.</text>
</comment>
<dbReference type="InterPro" id="IPR002229">
    <property type="entry name" value="RhesusRHD"/>
</dbReference>
<evidence type="ECO:0000256" key="6">
    <source>
        <dbReference type="ARBA" id="ARBA00023136"/>
    </source>
</evidence>
<feature type="transmembrane region" description="Helical" evidence="8">
    <location>
        <begin position="25"/>
        <end position="47"/>
    </location>
</feature>
<organism evidence="11 12">
    <name type="scientific">Oidiodendron maius (strain Zn)</name>
    <dbReference type="NCBI Taxonomy" id="913774"/>
    <lineage>
        <taxon>Eukaryota</taxon>
        <taxon>Fungi</taxon>
        <taxon>Dikarya</taxon>
        <taxon>Ascomycota</taxon>
        <taxon>Pezizomycotina</taxon>
        <taxon>Leotiomycetes</taxon>
        <taxon>Leotiomycetes incertae sedis</taxon>
        <taxon>Myxotrichaceae</taxon>
        <taxon>Oidiodendron</taxon>
    </lineage>
</organism>
<dbReference type="NCBIfam" id="TIGR00836">
    <property type="entry name" value="amt"/>
    <property type="match status" value="1"/>
</dbReference>
<comment type="subcellular location">
    <subcellularLocation>
        <location evidence="8">Cell membrane</location>
        <topology evidence="8">Multi-pass membrane protein</topology>
    </subcellularLocation>
    <subcellularLocation>
        <location evidence="1">Membrane</location>
        <topology evidence="1">Multi-pass membrane protein</topology>
    </subcellularLocation>
</comment>
<feature type="transmembrane region" description="Helical" evidence="8">
    <location>
        <begin position="289"/>
        <end position="314"/>
    </location>
</feature>
<keyword evidence="5 8" id="KW-1133">Transmembrane helix</keyword>
<feature type="transmembrane region" description="Helical" evidence="8">
    <location>
        <begin position="151"/>
        <end position="169"/>
    </location>
</feature>
<evidence type="ECO:0000256" key="4">
    <source>
        <dbReference type="ARBA" id="ARBA00022692"/>
    </source>
</evidence>
<dbReference type="Proteomes" id="UP000054321">
    <property type="component" value="Unassembled WGS sequence"/>
</dbReference>
<dbReference type="OrthoDB" id="534912at2759"/>
<dbReference type="InterPro" id="IPR001905">
    <property type="entry name" value="Ammonium_transpt"/>
</dbReference>
<dbReference type="GO" id="GO:0005886">
    <property type="term" value="C:plasma membrane"/>
    <property type="evidence" value="ECO:0007669"/>
    <property type="project" value="UniProtKB-SubCell"/>
</dbReference>
<dbReference type="PANTHER" id="PTHR43029">
    <property type="entry name" value="AMMONIUM TRANSPORTER MEP2"/>
    <property type="match status" value="1"/>
</dbReference>
<evidence type="ECO:0000256" key="5">
    <source>
        <dbReference type="ARBA" id="ARBA00022989"/>
    </source>
</evidence>
<keyword evidence="3 8" id="KW-0813">Transport</keyword>
<keyword evidence="6 8" id="KW-0472">Membrane</keyword>
<reference evidence="11 12" key="1">
    <citation type="submission" date="2014-04" db="EMBL/GenBank/DDBJ databases">
        <authorList>
            <consortium name="DOE Joint Genome Institute"/>
            <person name="Kuo A."/>
            <person name="Martino E."/>
            <person name="Perotto S."/>
            <person name="Kohler A."/>
            <person name="Nagy L.G."/>
            <person name="Floudas D."/>
            <person name="Copeland A."/>
            <person name="Barry K.W."/>
            <person name="Cichocki N."/>
            <person name="Veneault-Fourrey C."/>
            <person name="LaButti K."/>
            <person name="Lindquist E.A."/>
            <person name="Lipzen A."/>
            <person name="Lundell T."/>
            <person name="Morin E."/>
            <person name="Murat C."/>
            <person name="Sun H."/>
            <person name="Tunlid A."/>
            <person name="Henrissat B."/>
            <person name="Grigoriev I.V."/>
            <person name="Hibbett D.S."/>
            <person name="Martin F."/>
            <person name="Nordberg H.P."/>
            <person name="Cantor M.N."/>
            <person name="Hua S.X."/>
        </authorList>
    </citation>
    <scope>NUCLEOTIDE SEQUENCE [LARGE SCALE GENOMIC DNA]</scope>
    <source>
        <strain evidence="11 12">Zn</strain>
    </source>
</reference>
<feature type="transmembrane region" description="Helical" evidence="8">
    <location>
        <begin position="59"/>
        <end position="78"/>
    </location>
</feature>
<evidence type="ECO:0000256" key="7">
    <source>
        <dbReference type="ARBA" id="ARBA00023177"/>
    </source>
</evidence>
<dbReference type="AlphaFoldDB" id="A0A0C3H6L8"/>
<evidence type="ECO:0000256" key="9">
    <source>
        <dbReference type="SAM" id="MobiDB-lite"/>
    </source>
</evidence>
<evidence type="ECO:0000313" key="12">
    <source>
        <dbReference type="Proteomes" id="UP000054321"/>
    </source>
</evidence>
<sequence length="493" mass="52850">MSVLGNVGSEYNFTTTDWLDTGDNAWQLTAATLVGLQSVPGLVILYAGLMRNKWAINSAFMAFYGFAATLITWVLWAYKMSFGIYMLPFVGRPGPVVTMAQELGQSQLPSTSPVLFQNFPLSTMVYFQFVFAAITVIILAGAVLGRMNFTAWMIFVPLWITFCYSIGAYSLWGGGFLFQMGVIDYSGGYVIHVSSGTAGFVAAHWVGPRLKEDREDGRPSNYMAVLIGAGLLWLGWNGFNGGDPYAASADAGAAVLNTNITTAMSLLCWTICDIIYYKKPSVIGAIQGMITGLVAITPAAGVVAGWGAIIIGFASGTIPWLSMNIMGKKVAYFRKIDDTLGIFHTHCVAGFVGGFCSGLFATSQGTAAFGLTNPGGAIDGNGKQVWLQIVGFLFIVGWDTVWTSLILCFIKYVLRIPLRMSEEELAAGSDMIHGEAAYVLGPCEAHEHLLAGNYVRRSDTNQGELGLGGVTIGQDPQAVDKQSSSGTPEGKRD</sequence>
<feature type="transmembrane region" description="Helical" evidence="8">
    <location>
        <begin position="385"/>
        <end position="410"/>
    </location>
</feature>
<feature type="transmembrane region" description="Helical" evidence="8">
    <location>
        <begin position="125"/>
        <end position="144"/>
    </location>
</feature>
<feature type="region of interest" description="Disordered" evidence="9">
    <location>
        <begin position="466"/>
        <end position="493"/>
    </location>
</feature>
<evidence type="ECO:0000256" key="1">
    <source>
        <dbReference type="ARBA" id="ARBA00004141"/>
    </source>
</evidence>
<evidence type="ECO:0000313" key="11">
    <source>
        <dbReference type="EMBL" id="KIN03841.1"/>
    </source>
</evidence>
<dbReference type="InParanoid" id="A0A0C3H6L8"/>
<proteinExistence type="inferred from homology"/>
<dbReference type="EMBL" id="KN832873">
    <property type="protein sequence ID" value="KIN03841.1"/>
    <property type="molecule type" value="Genomic_DNA"/>
</dbReference>
<dbReference type="PANTHER" id="PTHR43029:SF10">
    <property type="entry name" value="AMMONIUM TRANSPORTER MEP2"/>
    <property type="match status" value="1"/>
</dbReference>
<evidence type="ECO:0000259" key="10">
    <source>
        <dbReference type="Pfam" id="PF00909"/>
    </source>
</evidence>
<keyword evidence="7 8" id="KW-0924">Ammonia transport</keyword>
<gene>
    <name evidence="11" type="ORF">OIDMADRAFT_143328</name>
</gene>
<protein>
    <recommendedName>
        <fullName evidence="8">Ammonium transporter</fullName>
    </recommendedName>
</protein>
<feature type="transmembrane region" description="Helical" evidence="8">
    <location>
        <begin position="189"/>
        <end position="207"/>
    </location>
</feature>
<feature type="transmembrane region" description="Helical" evidence="8">
    <location>
        <begin position="219"/>
        <end position="236"/>
    </location>
</feature>
<name>A0A0C3H6L8_OIDMZ</name>
<dbReference type="Gene3D" id="1.10.3430.10">
    <property type="entry name" value="Ammonium transporter AmtB like domains"/>
    <property type="match status" value="1"/>
</dbReference>
<evidence type="ECO:0000256" key="8">
    <source>
        <dbReference type="RuleBase" id="RU362002"/>
    </source>
</evidence>
<feature type="domain" description="Ammonium transporter AmtB-like" evidence="10">
    <location>
        <begin position="25"/>
        <end position="438"/>
    </location>
</feature>
<keyword evidence="4 8" id="KW-0812">Transmembrane</keyword>
<dbReference type="InterPro" id="IPR024041">
    <property type="entry name" value="NH4_transpt_AmtB-like_dom"/>
</dbReference>